<protein>
    <recommendedName>
        <fullName evidence="4">Lipoprotein</fullName>
    </recommendedName>
</protein>
<comment type="caution">
    <text evidence="2">The sequence shown here is derived from an EMBL/GenBank/DDBJ whole genome shotgun (WGS) entry which is preliminary data.</text>
</comment>
<name>A0ABW5Z7F6_9FLAO</name>
<sequence length="196" mass="21172">MKTLKSLLLCLIVSSFTSCDNDNDPTNNVCDETYLSLAGSNVFTTANGYELEETMDLLTHEYTMIVNASGEICSIGYQNAAAYIGTYEMEVENMTTNVTVTETLSFSQTAIEYKPLAVPLVLNAGDTIAVRRTFTNTYTSADEIIGNLYRHPGFAPIVFPIALNPNATLIGTSFYGTGGPSNDFAIPVIGVGFKLN</sequence>
<feature type="chain" id="PRO_5046166112" description="Lipoprotein" evidence="1">
    <location>
        <begin position="21"/>
        <end position="196"/>
    </location>
</feature>
<organism evidence="2 3">
    <name type="scientific">Flavobacterium ardleyense</name>
    <dbReference type="NCBI Taxonomy" id="2038737"/>
    <lineage>
        <taxon>Bacteria</taxon>
        <taxon>Pseudomonadati</taxon>
        <taxon>Bacteroidota</taxon>
        <taxon>Flavobacteriia</taxon>
        <taxon>Flavobacteriales</taxon>
        <taxon>Flavobacteriaceae</taxon>
        <taxon>Flavobacterium</taxon>
    </lineage>
</organism>
<accession>A0ABW5Z7F6</accession>
<proteinExistence type="predicted"/>
<evidence type="ECO:0000256" key="1">
    <source>
        <dbReference type="SAM" id="SignalP"/>
    </source>
</evidence>
<feature type="signal peptide" evidence="1">
    <location>
        <begin position="1"/>
        <end position="20"/>
    </location>
</feature>
<dbReference type="EMBL" id="JBHUOL010000012">
    <property type="protein sequence ID" value="MFD2908809.1"/>
    <property type="molecule type" value="Genomic_DNA"/>
</dbReference>
<keyword evidence="3" id="KW-1185">Reference proteome</keyword>
<keyword evidence="1" id="KW-0732">Signal</keyword>
<evidence type="ECO:0000313" key="3">
    <source>
        <dbReference type="Proteomes" id="UP001597549"/>
    </source>
</evidence>
<gene>
    <name evidence="2" type="ORF">ACFSX9_08670</name>
</gene>
<dbReference type="PROSITE" id="PS51257">
    <property type="entry name" value="PROKAR_LIPOPROTEIN"/>
    <property type="match status" value="1"/>
</dbReference>
<reference evidence="3" key="1">
    <citation type="journal article" date="2019" name="Int. J. Syst. Evol. Microbiol.">
        <title>The Global Catalogue of Microorganisms (GCM) 10K type strain sequencing project: providing services to taxonomists for standard genome sequencing and annotation.</title>
        <authorList>
            <consortium name="The Broad Institute Genomics Platform"/>
            <consortium name="The Broad Institute Genome Sequencing Center for Infectious Disease"/>
            <person name="Wu L."/>
            <person name="Ma J."/>
        </authorList>
    </citation>
    <scope>NUCLEOTIDE SEQUENCE [LARGE SCALE GENOMIC DNA]</scope>
    <source>
        <strain evidence="3">KCTC 52644</strain>
    </source>
</reference>
<dbReference type="Proteomes" id="UP001597549">
    <property type="component" value="Unassembled WGS sequence"/>
</dbReference>
<evidence type="ECO:0008006" key="4">
    <source>
        <dbReference type="Google" id="ProtNLM"/>
    </source>
</evidence>
<evidence type="ECO:0000313" key="2">
    <source>
        <dbReference type="EMBL" id="MFD2908809.1"/>
    </source>
</evidence>
<dbReference type="RefSeq" id="WP_379806679.1">
    <property type="nucleotide sequence ID" value="NZ_JBHUOL010000012.1"/>
</dbReference>